<comment type="catalytic activity">
    <reaction evidence="1">
        <text>a ribonucleoside 3'-phosphate + H2O = a ribonucleoside + phosphate</text>
        <dbReference type="Rhea" id="RHEA:10144"/>
        <dbReference type="ChEBI" id="CHEBI:13197"/>
        <dbReference type="ChEBI" id="CHEBI:15377"/>
        <dbReference type="ChEBI" id="CHEBI:18254"/>
        <dbReference type="ChEBI" id="CHEBI:43474"/>
        <dbReference type="EC" id="3.1.3.6"/>
    </reaction>
</comment>
<evidence type="ECO:0000256" key="9">
    <source>
        <dbReference type="ARBA" id="ARBA00022801"/>
    </source>
</evidence>
<evidence type="ECO:0000256" key="2">
    <source>
        <dbReference type="ARBA" id="ARBA00001730"/>
    </source>
</evidence>
<keyword evidence="8 11" id="KW-0547">Nucleotide-binding</keyword>
<keyword evidence="6" id="KW-0479">Metal-binding</keyword>
<feature type="chain" id="PRO_5044992163" evidence="11">
    <location>
        <begin position="34"/>
        <end position="662"/>
    </location>
</feature>
<evidence type="ECO:0000313" key="14">
    <source>
        <dbReference type="EMBL" id="WWT34038.1"/>
    </source>
</evidence>
<accession>A0ABZ2I2F6</accession>
<gene>
    <name evidence="14" type="ORF">V6617_06130</name>
</gene>
<dbReference type="Gene3D" id="3.60.21.10">
    <property type="match status" value="1"/>
</dbReference>
<sequence length="662" mass="70899">MHHNLSISRRAFLAGTASVGAAAIVMHPFAAMAQANQAHLRILETTDIHVNLLPYDYYADREDNTLGMARTASIIENIRAEAGNAILLDNGDMLQGSPMGDYVAYERGVDDEDIHPTIAAMNALGYDAGTIGNHEFNYGLEFLEAAIAGAQFPVVLANIVRGETLPDNIADDDTLFEPYVIVEKELTDGAGETRTIRIGLIGFVPPQIMTWDSAHLSGKVAPRDIIETAEHYVPIMREEGADIIVAMNHGGIEGGQASPMMENVSLQLGAIEGIDVILAGHQHLVFPGPDYEGIEGVDIEAGTLNGTPAVMAGFWGSHMGLVDLLLEVDDAGTWSVLSHTSEARPIYERVDGAVTPTVESEDTVTEAVDEEHQATLDYVRRPVGETAAPLHSYFALVADDPSVQIVNIAQKAYLEQMMAGTEWEGIPIISAAAPFKAGGRGGPEYYTDVPVGPVAIRNVADLYLYPNTIQAVLLTGADVKEWLERSAGIFNQVEPGSSDATLINPSFPSYNFDVIDGVTYKIDVSQPSKYAADGGALENPEAERIVDLMYDGEPIDPEARFVVATNNYRAGGGGGFPGVGPDKIIFMGPDTNRDLIVRYIVEQGTIDPAADSNWSLAELGDTTVLFETGPAAEQHLADVTAVTIEPTGETSEAGFGVYRITL</sequence>
<keyword evidence="10" id="KW-0511">Multifunctional enzyme</keyword>
<comment type="cofactor">
    <cofactor evidence="3">
        <name>a divalent metal cation</name>
        <dbReference type="ChEBI" id="CHEBI:60240"/>
    </cofactor>
</comment>
<dbReference type="Pfam" id="PF02872">
    <property type="entry name" value="5_nucleotid_C"/>
    <property type="match status" value="1"/>
</dbReference>
<dbReference type="Gene3D" id="3.90.780.10">
    <property type="entry name" value="5'-Nucleotidase, C-terminal domain"/>
    <property type="match status" value="1"/>
</dbReference>
<dbReference type="EMBL" id="CP146275">
    <property type="protein sequence ID" value="WWT34038.1"/>
    <property type="molecule type" value="Genomic_DNA"/>
</dbReference>
<evidence type="ECO:0000259" key="12">
    <source>
        <dbReference type="Pfam" id="PF00149"/>
    </source>
</evidence>
<reference evidence="14 15" key="1">
    <citation type="submission" date="2024-02" db="EMBL/GenBank/DDBJ databases">
        <title>Complete genome sequence of Pelagibacterium nitratireducens ZH15.</title>
        <authorList>
            <person name="Zhao L.H."/>
        </authorList>
    </citation>
    <scope>NUCLEOTIDE SEQUENCE [LARGE SCALE GENOMIC DNA]</scope>
    <source>
        <strain evidence="14 15">ZH15</strain>
    </source>
</reference>
<evidence type="ECO:0000256" key="4">
    <source>
        <dbReference type="ARBA" id="ARBA00004196"/>
    </source>
</evidence>
<dbReference type="InterPro" id="IPR006311">
    <property type="entry name" value="TAT_signal"/>
</dbReference>
<dbReference type="PROSITE" id="PS51318">
    <property type="entry name" value="TAT"/>
    <property type="match status" value="1"/>
</dbReference>
<keyword evidence="9 11" id="KW-0378">Hydrolase</keyword>
<evidence type="ECO:0000259" key="13">
    <source>
        <dbReference type="Pfam" id="PF02872"/>
    </source>
</evidence>
<dbReference type="Pfam" id="PF00149">
    <property type="entry name" value="Metallophos"/>
    <property type="match status" value="1"/>
</dbReference>
<dbReference type="InterPro" id="IPR006146">
    <property type="entry name" value="5'-Nucleotdase_CS"/>
</dbReference>
<dbReference type="InterPro" id="IPR041827">
    <property type="entry name" value="CpdB_N"/>
</dbReference>
<comment type="subcellular location">
    <subcellularLocation>
        <location evidence="4">Cell envelope</location>
    </subcellularLocation>
</comment>
<dbReference type="NCBIfam" id="NF006938">
    <property type="entry name" value="PRK09420.1"/>
    <property type="match status" value="1"/>
</dbReference>
<dbReference type="SUPFAM" id="SSF55816">
    <property type="entry name" value="5'-nucleotidase (syn. UDP-sugar hydrolase), C-terminal domain"/>
    <property type="match status" value="1"/>
</dbReference>
<evidence type="ECO:0000256" key="11">
    <source>
        <dbReference type="RuleBase" id="RU362119"/>
    </source>
</evidence>
<feature type="signal peptide" evidence="11">
    <location>
        <begin position="1"/>
        <end position="33"/>
    </location>
</feature>
<protein>
    <submittedName>
        <fullName evidence="14">Bifunctional 2',3'-cyclic-nucleotide 2'-phosphodiesterase/3'-nucleotidase</fullName>
    </submittedName>
</protein>
<feature type="domain" description="5'-Nucleotidase C-terminal" evidence="13">
    <location>
        <begin position="405"/>
        <end position="577"/>
    </location>
</feature>
<comment type="catalytic activity">
    <reaction evidence="2">
        <text>a nucleoside 2',3'-cyclic phosphate + H2O = a nucleoside 3'-phosphate + H(+)</text>
        <dbReference type="Rhea" id="RHEA:19621"/>
        <dbReference type="ChEBI" id="CHEBI:15377"/>
        <dbReference type="ChEBI" id="CHEBI:15378"/>
        <dbReference type="ChEBI" id="CHEBI:66949"/>
        <dbReference type="ChEBI" id="CHEBI:66954"/>
        <dbReference type="EC" id="3.1.4.16"/>
    </reaction>
</comment>
<dbReference type="InterPro" id="IPR004843">
    <property type="entry name" value="Calcineurin-like_PHP"/>
</dbReference>
<evidence type="ECO:0000256" key="1">
    <source>
        <dbReference type="ARBA" id="ARBA00000527"/>
    </source>
</evidence>
<evidence type="ECO:0000256" key="6">
    <source>
        <dbReference type="ARBA" id="ARBA00022723"/>
    </source>
</evidence>
<proteinExistence type="inferred from homology"/>
<evidence type="ECO:0000256" key="7">
    <source>
        <dbReference type="ARBA" id="ARBA00022729"/>
    </source>
</evidence>
<dbReference type="PANTHER" id="PTHR11575">
    <property type="entry name" value="5'-NUCLEOTIDASE-RELATED"/>
    <property type="match status" value="1"/>
</dbReference>
<evidence type="ECO:0000256" key="5">
    <source>
        <dbReference type="ARBA" id="ARBA00006654"/>
    </source>
</evidence>
<evidence type="ECO:0000256" key="3">
    <source>
        <dbReference type="ARBA" id="ARBA00001968"/>
    </source>
</evidence>
<dbReference type="PROSITE" id="PS00786">
    <property type="entry name" value="5_NUCLEOTIDASE_2"/>
    <property type="match status" value="1"/>
</dbReference>
<evidence type="ECO:0000313" key="15">
    <source>
        <dbReference type="Proteomes" id="UP001369958"/>
    </source>
</evidence>
<keyword evidence="7 11" id="KW-0732">Signal</keyword>
<dbReference type="PANTHER" id="PTHR11575:SF6">
    <property type="entry name" value="2',3'-CYCLIC-NUCLEOTIDE 2'-PHOSPHODIESTERASE_3'-NUCLEOTIDASE"/>
    <property type="match status" value="1"/>
</dbReference>
<dbReference type="InterPro" id="IPR006179">
    <property type="entry name" value="5_nucleotidase/apyrase"/>
</dbReference>
<dbReference type="SUPFAM" id="SSF56300">
    <property type="entry name" value="Metallo-dependent phosphatases"/>
    <property type="match status" value="1"/>
</dbReference>
<dbReference type="CDD" id="cd07410">
    <property type="entry name" value="MPP_CpdB_N"/>
    <property type="match status" value="1"/>
</dbReference>
<evidence type="ECO:0000256" key="8">
    <source>
        <dbReference type="ARBA" id="ARBA00022741"/>
    </source>
</evidence>
<dbReference type="Proteomes" id="UP001369958">
    <property type="component" value="Chromosome"/>
</dbReference>
<keyword evidence="15" id="KW-1185">Reference proteome</keyword>
<dbReference type="RefSeq" id="WP_338609780.1">
    <property type="nucleotide sequence ID" value="NZ_CP146275.1"/>
</dbReference>
<dbReference type="InterPro" id="IPR008334">
    <property type="entry name" value="5'-Nucleotdase_C"/>
</dbReference>
<evidence type="ECO:0000256" key="10">
    <source>
        <dbReference type="ARBA" id="ARBA00023268"/>
    </source>
</evidence>
<dbReference type="InterPro" id="IPR029052">
    <property type="entry name" value="Metallo-depent_PP-like"/>
</dbReference>
<organism evidence="14 15">
    <name type="scientific">Pelagibacterium nitratireducens</name>
    <dbReference type="NCBI Taxonomy" id="1046114"/>
    <lineage>
        <taxon>Bacteria</taxon>
        <taxon>Pseudomonadati</taxon>
        <taxon>Pseudomonadota</taxon>
        <taxon>Alphaproteobacteria</taxon>
        <taxon>Hyphomicrobiales</taxon>
        <taxon>Devosiaceae</taxon>
        <taxon>Pelagibacterium</taxon>
    </lineage>
</organism>
<feature type="domain" description="Calcineurin-like phosphoesterase" evidence="12">
    <location>
        <begin position="40"/>
        <end position="283"/>
    </location>
</feature>
<dbReference type="PRINTS" id="PR01607">
    <property type="entry name" value="APYRASEFAMLY"/>
</dbReference>
<name>A0ABZ2I2F6_9HYPH</name>
<comment type="similarity">
    <text evidence="5 11">Belongs to the 5'-nucleotidase family.</text>
</comment>
<dbReference type="InterPro" id="IPR036907">
    <property type="entry name" value="5'-Nucleotdase_C_sf"/>
</dbReference>